<evidence type="ECO:0000313" key="4">
    <source>
        <dbReference type="EMBL" id="SKC12724.1"/>
    </source>
</evidence>
<dbReference type="STRING" id="651661.SAMN05660293_04445"/>
<feature type="domain" description="Protein FecR C-terminal" evidence="3">
    <location>
        <begin position="273"/>
        <end position="337"/>
    </location>
</feature>
<dbReference type="AlphaFoldDB" id="A0A1T5GWC5"/>
<gene>
    <name evidence="4" type="ORF">SAMN05660293_04445</name>
</gene>
<keyword evidence="1" id="KW-1133">Transmembrane helix</keyword>
<evidence type="ECO:0000313" key="5">
    <source>
        <dbReference type="Proteomes" id="UP000190897"/>
    </source>
</evidence>
<protein>
    <submittedName>
        <fullName evidence="4">FecR family protein</fullName>
    </submittedName>
</protein>
<organism evidence="4 5">
    <name type="scientific">Dyadobacter psychrophilus</name>
    <dbReference type="NCBI Taxonomy" id="651661"/>
    <lineage>
        <taxon>Bacteria</taxon>
        <taxon>Pseudomonadati</taxon>
        <taxon>Bacteroidota</taxon>
        <taxon>Cytophagia</taxon>
        <taxon>Cytophagales</taxon>
        <taxon>Spirosomataceae</taxon>
        <taxon>Dyadobacter</taxon>
    </lineage>
</organism>
<keyword evidence="5" id="KW-1185">Reference proteome</keyword>
<proteinExistence type="predicted"/>
<dbReference type="EMBL" id="FUZA01000007">
    <property type="protein sequence ID" value="SKC12724.1"/>
    <property type="molecule type" value="Genomic_DNA"/>
</dbReference>
<keyword evidence="1" id="KW-0472">Membrane</keyword>
<dbReference type="Gene3D" id="2.60.120.1440">
    <property type="match status" value="1"/>
</dbReference>
<dbReference type="Pfam" id="PF04773">
    <property type="entry name" value="FecR"/>
    <property type="match status" value="1"/>
</dbReference>
<dbReference type="Pfam" id="PF16344">
    <property type="entry name" value="FecR_C"/>
    <property type="match status" value="1"/>
</dbReference>
<evidence type="ECO:0000256" key="1">
    <source>
        <dbReference type="SAM" id="Phobius"/>
    </source>
</evidence>
<evidence type="ECO:0000259" key="2">
    <source>
        <dbReference type="Pfam" id="PF04773"/>
    </source>
</evidence>
<dbReference type="InterPro" id="IPR006860">
    <property type="entry name" value="FecR"/>
</dbReference>
<name>A0A1T5GWC5_9BACT</name>
<dbReference type="InterPro" id="IPR032508">
    <property type="entry name" value="FecR_C"/>
</dbReference>
<sequence>MDLSDRQLRSYRKPMNQYDFQKTLKKYLAGQQTQEEEDFILDHFKNNPMQEMPVFEDDKAVIGKRIKKKLITNTIGEPFLIRMRPYLAAAASVLVVLGFWYFLVKKDAPETVAGLDFAPNDSVIEIKNTSGKSQNVPLEDGSIVILQKNSSLSYPEHFGKKNRLVYLHGEAFFQIKRNSAKPFIVSTGTLVTKVLGTSFTVKSYDESASVEVQVKTGRVSVYEGAANNVVNRNGVILTPNQKIVFDKKSKKIELSIIENPMLVIPVSETEHGFTFSEVPVKNVFSALEKSYGIDIVLENDATDSCLFTGDLNGLTLFQQLDLICQSANITYERRGTALFVQGAGCGD</sequence>
<feature type="transmembrane region" description="Helical" evidence="1">
    <location>
        <begin position="86"/>
        <end position="103"/>
    </location>
</feature>
<keyword evidence="1" id="KW-0812">Transmembrane</keyword>
<dbReference type="Gene3D" id="3.55.50.30">
    <property type="match status" value="1"/>
</dbReference>
<evidence type="ECO:0000259" key="3">
    <source>
        <dbReference type="Pfam" id="PF16344"/>
    </source>
</evidence>
<dbReference type="GO" id="GO:0016989">
    <property type="term" value="F:sigma factor antagonist activity"/>
    <property type="evidence" value="ECO:0007669"/>
    <property type="project" value="TreeGrafter"/>
</dbReference>
<reference evidence="5" key="1">
    <citation type="submission" date="2017-02" db="EMBL/GenBank/DDBJ databases">
        <authorList>
            <person name="Varghese N."/>
            <person name="Submissions S."/>
        </authorList>
    </citation>
    <scope>NUCLEOTIDE SEQUENCE [LARGE SCALE GENOMIC DNA]</scope>
    <source>
        <strain evidence="5">DSM 22270</strain>
    </source>
</reference>
<dbReference type="PANTHER" id="PTHR30273:SF2">
    <property type="entry name" value="PROTEIN FECR"/>
    <property type="match status" value="1"/>
</dbReference>
<dbReference type="Proteomes" id="UP000190897">
    <property type="component" value="Unassembled WGS sequence"/>
</dbReference>
<feature type="domain" description="FecR protein" evidence="2">
    <location>
        <begin position="129"/>
        <end position="219"/>
    </location>
</feature>
<dbReference type="InterPro" id="IPR012373">
    <property type="entry name" value="Ferrdict_sens_TM"/>
</dbReference>
<dbReference type="PANTHER" id="PTHR30273">
    <property type="entry name" value="PERIPLASMIC SIGNAL SENSOR AND SIGMA FACTOR ACTIVATOR FECR-RELATED"/>
    <property type="match status" value="1"/>
</dbReference>
<accession>A0A1T5GWC5</accession>